<evidence type="ECO:0000313" key="1">
    <source>
        <dbReference type="EMBL" id="CAD1847284.1"/>
    </source>
</evidence>
<proteinExistence type="predicted"/>
<organism evidence="1">
    <name type="scientific">Ananas comosus var. bracteatus</name>
    <name type="common">red pineapple</name>
    <dbReference type="NCBI Taxonomy" id="296719"/>
    <lineage>
        <taxon>Eukaryota</taxon>
        <taxon>Viridiplantae</taxon>
        <taxon>Streptophyta</taxon>
        <taxon>Embryophyta</taxon>
        <taxon>Tracheophyta</taxon>
        <taxon>Spermatophyta</taxon>
        <taxon>Magnoliopsida</taxon>
        <taxon>Liliopsida</taxon>
        <taxon>Poales</taxon>
        <taxon>Bromeliaceae</taxon>
        <taxon>Bromelioideae</taxon>
        <taxon>Ananas</taxon>
    </lineage>
</organism>
<gene>
    <name evidence="1" type="ORF">CB5_LOCUS30495</name>
</gene>
<reference evidence="1" key="1">
    <citation type="submission" date="2020-07" db="EMBL/GenBank/DDBJ databases">
        <authorList>
            <person name="Lin J."/>
        </authorList>
    </citation>
    <scope>NUCLEOTIDE SEQUENCE</scope>
</reference>
<sequence>MDFFPLRLATPSARCNHTTAAFFVQLGISLRIMMLFGTVGDGGDGAVEGAAEAAPVVHSKRRLRLFGVNLECAPDLEEAPQTARSVFGLVNQTARTPTPLAPYYWCCIAVQGENRIPITHMLQNNGSSENITSTDKIEVSPNTAANAKADITKIDLWIQKAGLEQRSAQEDTGGNISIPSRLTK</sequence>
<protein>
    <submittedName>
        <fullName evidence="1">Uncharacterized protein</fullName>
    </submittedName>
</protein>
<dbReference type="AlphaFoldDB" id="A0A6V7QVL1"/>
<accession>A0A6V7QVL1</accession>
<dbReference type="EMBL" id="CAJEUB010000044">
    <property type="protein sequence ID" value="CAD1847284.1"/>
    <property type="molecule type" value="Genomic_DNA"/>
</dbReference>
<name>A0A6V7QVL1_ANACO</name>